<evidence type="ECO:0008006" key="4">
    <source>
        <dbReference type="Google" id="ProtNLM"/>
    </source>
</evidence>
<reference evidence="2" key="1">
    <citation type="journal article" date="2020" name="Stud. Mycol.">
        <title>101 Dothideomycetes genomes: a test case for predicting lifestyles and emergence of pathogens.</title>
        <authorList>
            <person name="Haridas S."/>
            <person name="Albert R."/>
            <person name="Binder M."/>
            <person name="Bloem J."/>
            <person name="Labutti K."/>
            <person name="Salamov A."/>
            <person name="Andreopoulos B."/>
            <person name="Baker S."/>
            <person name="Barry K."/>
            <person name="Bills G."/>
            <person name="Bluhm B."/>
            <person name="Cannon C."/>
            <person name="Castanera R."/>
            <person name="Culley D."/>
            <person name="Daum C."/>
            <person name="Ezra D."/>
            <person name="Gonzalez J."/>
            <person name="Henrissat B."/>
            <person name="Kuo A."/>
            <person name="Liang C."/>
            <person name="Lipzen A."/>
            <person name="Lutzoni F."/>
            <person name="Magnuson J."/>
            <person name="Mondo S."/>
            <person name="Nolan M."/>
            <person name="Ohm R."/>
            <person name="Pangilinan J."/>
            <person name="Park H.-J."/>
            <person name="Ramirez L."/>
            <person name="Alfaro M."/>
            <person name="Sun H."/>
            <person name="Tritt A."/>
            <person name="Yoshinaga Y."/>
            <person name="Zwiers L.-H."/>
            <person name="Turgeon B."/>
            <person name="Goodwin S."/>
            <person name="Spatafora J."/>
            <person name="Crous P."/>
            <person name="Grigoriev I."/>
        </authorList>
    </citation>
    <scope>NUCLEOTIDE SEQUENCE</scope>
    <source>
        <strain evidence="2">CBS 161.51</strain>
    </source>
</reference>
<evidence type="ECO:0000313" key="2">
    <source>
        <dbReference type="EMBL" id="KAF1948074.1"/>
    </source>
</evidence>
<dbReference type="OrthoDB" id="509124at2759"/>
<feature type="signal peptide" evidence="1">
    <location>
        <begin position="1"/>
        <end position="22"/>
    </location>
</feature>
<gene>
    <name evidence="2" type="ORF">EJ02DRAFT_449540</name>
</gene>
<keyword evidence="1" id="KW-0732">Signal</keyword>
<sequence>MVISVFLHILLAISSHAPLVTSQVTNLPPTTPGVFSAGTRIEISSTAAAAYQALTDFPNYAAWNPFVRAAIVVSPLNHSLPEQYPIEGKNIFLRVQIPPLAFPVDKDTPDNPLATQFSYEKITAVQPELGRLAWKFQPDTPGVLQAERWQAVSDLGNGKVLYESREVFRGVGAVTLKATLGENLQKGFDAQGVGLKTLLESGSGT</sequence>
<dbReference type="SUPFAM" id="SSF55961">
    <property type="entry name" value="Bet v1-like"/>
    <property type="match status" value="1"/>
</dbReference>
<dbReference type="Proteomes" id="UP000800038">
    <property type="component" value="Unassembled WGS sequence"/>
</dbReference>
<dbReference type="AlphaFoldDB" id="A0A6A5T7G7"/>
<keyword evidence="3" id="KW-1185">Reference proteome</keyword>
<proteinExistence type="predicted"/>
<dbReference type="CDD" id="cd07822">
    <property type="entry name" value="SRPBCC_4"/>
    <property type="match status" value="1"/>
</dbReference>
<feature type="chain" id="PRO_5025528638" description="Coenzyme Q-binding protein COQ10 START domain-containing protein" evidence="1">
    <location>
        <begin position="23"/>
        <end position="205"/>
    </location>
</feature>
<evidence type="ECO:0000256" key="1">
    <source>
        <dbReference type="SAM" id="SignalP"/>
    </source>
</evidence>
<protein>
    <recommendedName>
        <fullName evidence="4">Coenzyme Q-binding protein COQ10 START domain-containing protein</fullName>
    </recommendedName>
</protein>
<evidence type="ECO:0000313" key="3">
    <source>
        <dbReference type="Proteomes" id="UP000800038"/>
    </source>
</evidence>
<organism evidence="2 3">
    <name type="scientific">Clathrospora elynae</name>
    <dbReference type="NCBI Taxonomy" id="706981"/>
    <lineage>
        <taxon>Eukaryota</taxon>
        <taxon>Fungi</taxon>
        <taxon>Dikarya</taxon>
        <taxon>Ascomycota</taxon>
        <taxon>Pezizomycotina</taxon>
        <taxon>Dothideomycetes</taxon>
        <taxon>Pleosporomycetidae</taxon>
        <taxon>Pleosporales</taxon>
        <taxon>Diademaceae</taxon>
        <taxon>Clathrospora</taxon>
    </lineage>
</organism>
<name>A0A6A5T7G7_9PLEO</name>
<dbReference type="EMBL" id="ML975997">
    <property type="protein sequence ID" value="KAF1948074.1"/>
    <property type="molecule type" value="Genomic_DNA"/>
</dbReference>
<accession>A0A6A5T7G7</accession>